<dbReference type="EMBL" id="JACHKA010000001">
    <property type="protein sequence ID" value="MBB5987648.1"/>
    <property type="molecule type" value="Genomic_DNA"/>
</dbReference>
<dbReference type="CDD" id="cd07247">
    <property type="entry name" value="SgaA_N_like"/>
    <property type="match status" value="1"/>
</dbReference>
<gene>
    <name evidence="2" type="ORF">HNP60_003622</name>
</gene>
<dbReference type="Gene3D" id="3.10.180.10">
    <property type="entry name" value="2,3-Dihydroxybiphenyl 1,2-Dioxygenase, domain 1"/>
    <property type="match status" value="2"/>
</dbReference>
<protein>
    <recommendedName>
        <fullName evidence="1">VOC domain-containing protein</fullName>
    </recommendedName>
</protein>
<sequence length="259" mass="27651">MSNRQGEFIWYELMTTDIAAARAFYAAVVGWTISESSDMPGMDYRMVAAPDGTVAGMMPLDAEMIAGGARSMWVGYIAVDDVDAAAARITATGGHVFVPPRDIPEVGRFAMAGDPQGATFYVMRGFPDQRSDAFRADAPGHCAWNELTTPDQPGAHAFYEGLFGWTSPDSMPMGELGDYRFLWAGDLRLGATMPGEGPAHWLFYFAVPSITRAMDAITAHGGTVTNGPHEVPGGGHIVTGTDPQGARFALFGSLEEADT</sequence>
<dbReference type="PANTHER" id="PTHR33993:SF14">
    <property type="entry name" value="GB|AAF24581.1"/>
    <property type="match status" value="1"/>
</dbReference>
<feature type="domain" description="VOC" evidence="1">
    <location>
        <begin position="138"/>
        <end position="253"/>
    </location>
</feature>
<dbReference type="RefSeq" id="WP_184156246.1">
    <property type="nucleotide sequence ID" value="NZ_JACHKA010000001.1"/>
</dbReference>
<dbReference type="Pfam" id="PF00903">
    <property type="entry name" value="Glyoxalase"/>
    <property type="match status" value="2"/>
</dbReference>
<accession>A0ABR6NK34</accession>
<organism evidence="2 3">
    <name type="scientific">Sphingobium lignivorans</name>
    <dbReference type="NCBI Taxonomy" id="2735886"/>
    <lineage>
        <taxon>Bacteria</taxon>
        <taxon>Pseudomonadati</taxon>
        <taxon>Pseudomonadota</taxon>
        <taxon>Alphaproteobacteria</taxon>
        <taxon>Sphingomonadales</taxon>
        <taxon>Sphingomonadaceae</taxon>
        <taxon>Sphingobium</taxon>
    </lineage>
</organism>
<evidence type="ECO:0000259" key="1">
    <source>
        <dbReference type="PROSITE" id="PS51819"/>
    </source>
</evidence>
<evidence type="ECO:0000313" key="3">
    <source>
        <dbReference type="Proteomes" id="UP001138540"/>
    </source>
</evidence>
<dbReference type="SUPFAM" id="SSF54593">
    <property type="entry name" value="Glyoxalase/Bleomycin resistance protein/Dihydroxybiphenyl dioxygenase"/>
    <property type="match status" value="2"/>
</dbReference>
<dbReference type="InterPro" id="IPR004360">
    <property type="entry name" value="Glyas_Fos-R_dOase_dom"/>
</dbReference>
<dbReference type="InterPro" id="IPR029068">
    <property type="entry name" value="Glyas_Bleomycin-R_OHBP_Dase"/>
</dbReference>
<dbReference type="PROSITE" id="PS51819">
    <property type="entry name" value="VOC"/>
    <property type="match status" value="2"/>
</dbReference>
<dbReference type="InterPro" id="IPR037523">
    <property type="entry name" value="VOC_core"/>
</dbReference>
<evidence type="ECO:0000313" key="2">
    <source>
        <dbReference type="EMBL" id="MBB5987648.1"/>
    </source>
</evidence>
<reference evidence="2 3" key="1">
    <citation type="submission" date="2020-08" db="EMBL/GenBank/DDBJ databases">
        <title>Exploring microbial biodiversity for novel pathways involved in the catabolism of aromatic compounds derived from lignin.</title>
        <authorList>
            <person name="Elkins J."/>
        </authorList>
    </citation>
    <scope>NUCLEOTIDE SEQUENCE [LARGE SCALE GENOMIC DNA]</scope>
    <source>
        <strain evidence="2 3">B1D3A</strain>
    </source>
</reference>
<proteinExistence type="predicted"/>
<dbReference type="InterPro" id="IPR052164">
    <property type="entry name" value="Anthracycline_SecMetBiosynth"/>
</dbReference>
<dbReference type="Proteomes" id="UP001138540">
    <property type="component" value="Unassembled WGS sequence"/>
</dbReference>
<comment type="caution">
    <text evidence="2">The sequence shown here is derived from an EMBL/GenBank/DDBJ whole genome shotgun (WGS) entry which is preliminary data.</text>
</comment>
<name>A0ABR6NK34_9SPHN</name>
<dbReference type="PANTHER" id="PTHR33993">
    <property type="entry name" value="GLYOXALASE-RELATED"/>
    <property type="match status" value="1"/>
</dbReference>
<keyword evidence="3" id="KW-1185">Reference proteome</keyword>
<feature type="domain" description="VOC" evidence="1">
    <location>
        <begin position="7"/>
        <end position="125"/>
    </location>
</feature>